<dbReference type="InterPro" id="IPR045601">
    <property type="entry name" value="DUF6455"/>
</dbReference>
<evidence type="ECO:0000313" key="3">
    <source>
        <dbReference type="Proteomes" id="UP000207598"/>
    </source>
</evidence>
<dbReference type="AlphaFoldDB" id="A0A238KVZ4"/>
<feature type="domain" description="DUF6455" evidence="1">
    <location>
        <begin position="3"/>
        <end position="81"/>
    </location>
</feature>
<gene>
    <name evidence="2" type="ORF">MAA8898_03566</name>
</gene>
<proteinExistence type="predicted"/>
<accession>A0A238KVZ4</accession>
<reference evidence="2 3" key="1">
    <citation type="submission" date="2017-05" db="EMBL/GenBank/DDBJ databases">
        <authorList>
            <person name="Song R."/>
            <person name="Chenine A.L."/>
            <person name="Ruprecht R.M."/>
        </authorList>
    </citation>
    <scope>NUCLEOTIDE SEQUENCE [LARGE SCALE GENOMIC DNA]</scope>
    <source>
        <strain evidence="2 3">CECT 8898</strain>
    </source>
</reference>
<dbReference type="Pfam" id="PF20056">
    <property type="entry name" value="DUF6455"/>
    <property type="match status" value="1"/>
</dbReference>
<dbReference type="EMBL" id="FXYF01000010">
    <property type="protein sequence ID" value="SMX46949.1"/>
    <property type="molecule type" value="Genomic_DNA"/>
</dbReference>
<organism evidence="2 3">
    <name type="scientific">Maliponia aquimaris</name>
    <dbReference type="NCBI Taxonomy" id="1673631"/>
    <lineage>
        <taxon>Bacteria</taxon>
        <taxon>Pseudomonadati</taxon>
        <taxon>Pseudomonadota</taxon>
        <taxon>Alphaproteobacteria</taxon>
        <taxon>Rhodobacterales</taxon>
        <taxon>Paracoccaceae</taxon>
        <taxon>Maliponia</taxon>
    </lineage>
</organism>
<name>A0A238KVZ4_9RHOB</name>
<dbReference type="Proteomes" id="UP000207598">
    <property type="component" value="Unassembled WGS sequence"/>
</dbReference>
<evidence type="ECO:0000259" key="1">
    <source>
        <dbReference type="Pfam" id="PF20056"/>
    </source>
</evidence>
<keyword evidence="3" id="KW-1185">Reference proteome</keyword>
<protein>
    <recommendedName>
        <fullName evidence="1">DUF6455 domain-containing protein</fullName>
    </recommendedName>
</protein>
<sequence length="91" mass="10235">MGDETRHFWLVQRMAKATGVDLVAAMQDGDMTQQDWAGIVTDCRGCQWVEGCTDWLDTPVDDTRPAPESCVNRERLAHLQSKLDELAQQEG</sequence>
<evidence type="ECO:0000313" key="2">
    <source>
        <dbReference type="EMBL" id="SMX46949.1"/>
    </source>
</evidence>